<proteinExistence type="predicted"/>
<keyword evidence="2" id="KW-1185">Reference proteome</keyword>
<protein>
    <recommendedName>
        <fullName evidence="3">Anti-sigma factor</fullName>
    </recommendedName>
</protein>
<evidence type="ECO:0008006" key="3">
    <source>
        <dbReference type="Google" id="ProtNLM"/>
    </source>
</evidence>
<dbReference type="EMBL" id="JBHUEM010000026">
    <property type="protein sequence ID" value="MFD1737942.1"/>
    <property type="molecule type" value="Genomic_DNA"/>
</dbReference>
<evidence type="ECO:0000313" key="2">
    <source>
        <dbReference type="Proteomes" id="UP001597214"/>
    </source>
</evidence>
<accession>A0ABW4LS97</accession>
<evidence type="ECO:0000313" key="1">
    <source>
        <dbReference type="EMBL" id="MFD1737942.1"/>
    </source>
</evidence>
<sequence length="223" mass="25437">MSCLYEEKVVDLALEKVEVAEELRIRKHMETCHPCKELYEYWDNMFDAQSVTIPSIKIKLTIVCSILVERLKQRAVLLPALIMASLLLMANVLQAEDPKNRTVPFNSENSPFLVKTDTRIYDLVPDVSNPVSGYAWINTSSEELMLVMEGLKPSMLNEYQAWIQTKNELKDAGIIMISGQTGQLYIKDRTVPMLEYIIISQEPHGGSFRPTDPNAFLLKLNQK</sequence>
<reference evidence="2" key="1">
    <citation type="journal article" date="2019" name="Int. J. Syst. Evol. Microbiol.">
        <title>The Global Catalogue of Microorganisms (GCM) 10K type strain sequencing project: providing services to taxonomists for standard genome sequencing and annotation.</title>
        <authorList>
            <consortium name="The Broad Institute Genomics Platform"/>
            <consortium name="The Broad Institute Genome Sequencing Center for Infectious Disease"/>
            <person name="Wu L."/>
            <person name="Ma J."/>
        </authorList>
    </citation>
    <scope>NUCLEOTIDE SEQUENCE [LARGE SCALE GENOMIC DNA]</scope>
    <source>
        <strain evidence="2">CCUG 49339</strain>
    </source>
</reference>
<dbReference type="Proteomes" id="UP001597214">
    <property type="component" value="Unassembled WGS sequence"/>
</dbReference>
<comment type="caution">
    <text evidence="1">The sequence shown here is derived from an EMBL/GenBank/DDBJ whole genome shotgun (WGS) entry which is preliminary data.</text>
</comment>
<gene>
    <name evidence="1" type="ORF">ACFSCX_15500</name>
</gene>
<name>A0ABW4LS97_9BACI</name>
<dbReference type="RefSeq" id="WP_377929162.1">
    <property type="nucleotide sequence ID" value="NZ_JBHUEM010000026.1"/>
</dbReference>
<organism evidence="1 2">
    <name type="scientific">Bacillus salitolerans</name>
    <dbReference type="NCBI Taxonomy" id="1437434"/>
    <lineage>
        <taxon>Bacteria</taxon>
        <taxon>Bacillati</taxon>
        <taxon>Bacillota</taxon>
        <taxon>Bacilli</taxon>
        <taxon>Bacillales</taxon>
        <taxon>Bacillaceae</taxon>
        <taxon>Bacillus</taxon>
    </lineage>
</organism>